<evidence type="ECO:0000313" key="3">
    <source>
        <dbReference type="Proteomes" id="UP000070174"/>
    </source>
</evidence>
<keyword evidence="1" id="KW-1133">Transmembrane helix</keyword>
<dbReference type="EMBL" id="LRQE01000021">
    <property type="protein sequence ID" value="KXA31073.1"/>
    <property type="molecule type" value="Genomic_DNA"/>
</dbReference>
<feature type="transmembrane region" description="Helical" evidence="1">
    <location>
        <begin position="33"/>
        <end position="50"/>
    </location>
</feature>
<proteinExistence type="predicted"/>
<comment type="caution">
    <text evidence="2">The sequence shown here is derived from an EMBL/GenBank/DDBJ whole genome shotgun (WGS) entry which is preliminary data.</text>
</comment>
<keyword evidence="1" id="KW-0472">Membrane</keyword>
<feature type="transmembrane region" description="Helical" evidence="1">
    <location>
        <begin position="84"/>
        <end position="99"/>
    </location>
</feature>
<keyword evidence="1" id="KW-0812">Transmembrane</keyword>
<dbReference type="PATRIC" id="fig|54005.3.peg.661"/>
<dbReference type="Proteomes" id="UP000070174">
    <property type="component" value="Unassembled WGS sequence"/>
</dbReference>
<dbReference type="Gene3D" id="3.30.565.10">
    <property type="entry name" value="Histidine kinase-like ATPase, C-terminal domain"/>
    <property type="match status" value="1"/>
</dbReference>
<name>A0A133PQZ4_9FIRM</name>
<dbReference type="AlphaFoldDB" id="A0A133PQZ4"/>
<accession>A0A133PQZ4</accession>
<dbReference type="SUPFAM" id="SSF55874">
    <property type="entry name" value="ATPase domain of HSP90 chaperone/DNA topoisomerase II/histidine kinase"/>
    <property type="match status" value="1"/>
</dbReference>
<evidence type="ECO:0000313" key="2">
    <source>
        <dbReference type="EMBL" id="KXA31073.1"/>
    </source>
</evidence>
<dbReference type="RefSeq" id="WP_060799895.1">
    <property type="nucleotide sequence ID" value="NZ_KQ957096.1"/>
</dbReference>
<evidence type="ECO:0008006" key="4">
    <source>
        <dbReference type="Google" id="ProtNLM"/>
    </source>
</evidence>
<organism evidence="2">
    <name type="scientific">Peptoniphilus harei</name>
    <dbReference type="NCBI Taxonomy" id="54005"/>
    <lineage>
        <taxon>Bacteria</taxon>
        <taxon>Bacillati</taxon>
        <taxon>Bacillota</taxon>
        <taxon>Tissierellia</taxon>
        <taxon>Tissierellales</taxon>
        <taxon>Peptoniphilaceae</taxon>
        <taxon>Peptoniphilus</taxon>
    </lineage>
</organism>
<sequence>MGKRILKIIICQFALIFYWAWLYKAGDLIDNQALMNLMSFSIIGTIYGFIHTEISKEEDKKSHGAFIFLSFFLFALALNKNLSPIIFMGLGLGTSLFYIKKNLRTNRARHISVLPVSRKMTQVASLVLLLVFTAIIYLLDLEGPVIHIFYQIIFFAYCLLFYLFLRDREDVYEEVFKLFYMSEYLGEERENFARLIHDEVLQDIFAAKNYLSLSEPRVDLARDILTNLNGRLRKIMKFYQTRLFEDFGIEENIQGVFENLASLYPEKKTKIDQKISDDLRDSASKEEVRLISTITKELVNNIYKHSEATYIFYRLYEDEDFILMEVESDGMREEDFKNIQDSKRGVLLLKMLIRTKEGEISYEDRKGSLYTRIKIRRYRDENSFIR</sequence>
<protein>
    <recommendedName>
        <fullName evidence="4">Histidine kinase</fullName>
    </recommendedName>
</protein>
<feature type="transmembrane region" description="Helical" evidence="1">
    <location>
        <begin position="5"/>
        <end position="21"/>
    </location>
</feature>
<gene>
    <name evidence="2" type="ORF">HMPREF3229_00673</name>
</gene>
<feature type="transmembrane region" description="Helical" evidence="1">
    <location>
        <begin position="62"/>
        <end position="78"/>
    </location>
</feature>
<reference evidence="2 3" key="1">
    <citation type="submission" date="2016-01" db="EMBL/GenBank/DDBJ databases">
        <authorList>
            <person name="Oliw E.H."/>
        </authorList>
    </citation>
    <scope>NUCLEOTIDE SEQUENCE [LARGE SCALE GENOMIC DNA]</scope>
    <source>
        <strain evidence="2 3">CMW7756A</strain>
    </source>
</reference>
<dbReference type="InterPro" id="IPR036890">
    <property type="entry name" value="HATPase_C_sf"/>
</dbReference>
<feature type="transmembrane region" description="Helical" evidence="1">
    <location>
        <begin position="145"/>
        <end position="165"/>
    </location>
</feature>
<evidence type="ECO:0000256" key="1">
    <source>
        <dbReference type="SAM" id="Phobius"/>
    </source>
</evidence>
<feature type="transmembrane region" description="Helical" evidence="1">
    <location>
        <begin position="120"/>
        <end position="139"/>
    </location>
</feature>